<protein>
    <submittedName>
        <fullName evidence="1">Uncharacterized protein</fullName>
    </submittedName>
</protein>
<evidence type="ECO:0000313" key="1">
    <source>
        <dbReference type="EMBL" id="KYM97487.1"/>
    </source>
</evidence>
<name>A0A195C9J0_9HYME</name>
<accession>A0A195C9J0</accession>
<dbReference type="Proteomes" id="UP000078542">
    <property type="component" value="Unassembled WGS sequence"/>
</dbReference>
<proteinExistence type="predicted"/>
<gene>
    <name evidence="1" type="ORF">ALC62_11779</name>
</gene>
<keyword evidence="2" id="KW-1185">Reference proteome</keyword>
<evidence type="ECO:0000313" key="2">
    <source>
        <dbReference type="Proteomes" id="UP000078542"/>
    </source>
</evidence>
<dbReference type="EMBL" id="KQ978068">
    <property type="protein sequence ID" value="KYM97487.1"/>
    <property type="molecule type" value="Genomic_DNA"/>
</dbReference>
<sequence>MEFVNDIEPWNHALEARAYPDTPVLSRVCVWTTKIKFPA</sequence>
<reference evidence="1 2" key="1">
    <citation type="submission" date="2016-03" db="EMBL/GenBank/DDBJ databases">
        <title>Cyphomyrmex costatus WGS genome.</title>
        <authorList>
            <person name="Nygaard S."/>
            <person name="Hu H."/>
            <person name="Boomsma J."/>
            <person name="Zhang G."/>
        </authorList>
    </citation>
    <scope>NUCLEOTIDE SEQUENCE [LARGE SCALE GENOMIC DNA]</scope>
    <source>
        <strain evidence="1">MS0001</strain>
        <tissue evidence="1">Whole body</tissue>
    </source>
</reference>
<organism evidence="1 2">
    <name type="scientific">Cyphomyrmex costatus</name>
    <dbReference type="NCBI Taxonomy" id="456900"/>
    <lineage>
        <taxon>Eukaryota</taxon>
        <taxon>Metazoa</taxon>
        <taxon>Ecdysozoa</taxon>
        <taxon>Arthropoda</taxon>
        <taxon>Hexapoda</taxon>
        <taxon>Insecta</taxon>
        <taxon>Pterygota</taxon>
        <taxon>Neoptera</taxon>
        <taxon>Endopterygota</taxon>
        <taxon>Hymenoptera</taxon>
        <taxon>Apocrita</taxon>
        <taxon>Aculeata</taxon>
        <taxon>Formicoidea</taxon>
        <taxon>Formicidae</taxon>
        <taxon>Myrmicinae</taxon>
        <taxon>Cyphomyrmex</taxon>
    </lineage>
</organism>
<dbReference type="AlphaFoldDB" id="A0A195C9J0"/>